<name>A0ABV9XUW3_9PSEU</name>
<comment type="caution">
    <text evidence="2">The sequence shown here is derived from an EMBL/GenBank/DDBJ whole genome shotgun (WGS) entry which is preliminary data.</text>
</comment>
<dbReference type="EMBL" id="JBHSJB010000005">
    <property type="protein sequence ID" value="MFC5053229.1"/>
    <property type="molecule type" value="Genomic_DNA"/>
</dbReference>
<protein>
    <submittedName>
        <fullName evidence="2">Uncharacterized protein</fullName>
    </submittedName>
</protein>
<feature type="region of interest" description="Disordered" evidence="1">
    <location>
        <begin position="70"/>
        <end position="94"/>
    </location>
</feature>
<proteinExistence type="predicted"/>
<evidence type="ECO:0000256" key="1">
    <source>
        <dbReference type="SAM" id="MobiDB-lite"/>
    </source>
</evidence>
<evidence type="ECO:0000313" key="2">
    <source>
        <dbReference type="EMBL" id="MFC5053229.1"/>
    </source>
</evidence>
<keyword evidence="3" id="KW-1185">Reference proteome</keyword>
<organism evidence="2 3">
    <name type="scientific">Saccharothrix xinjiangensis</name>
    <dbReference type="NCBI Taxonomy" id="204798"/>
    <lineage>
        <taxon>Bacteria</taxon>
        <taxon>Bacillati</taxon>
        <taxon>Actinomycetota</taxon>
        <taxon>Actinomycetes</taxon>
        <taxon>Pseudonocardiales</taxon>
        <taxon>Pseudonocardiaceae</taxon>
        <taxon>Saccharothrix</taxon>
    </lineage>
</organism>
<dbReference type="RefSeq" id="WP_344041242.1">
    <property type="nucleotide sequence ID" value="NZ_BAAAKE010000028.1"/>
</dbReference>
<accession>A0ABV9XUW3</accession>
<reference evidence="3" key="1">
    <citation type="journal article" date="2019" name="Int. J. Syst. Evol. Microbiol.">
        <title>The Global Catalogue of Microorganisms (GCM) 10K type strain sequencing project: providing services to taxonomists for standard genome sequencing and annotation.</title>
        <authorList>
            <consortium name="The Broad Institute Genomics Platform"/>
            <consortium name="The Broad Institute Genome Sequencing Center for Infectious Disease"/>
            <person name="Wu L."/>
            <person name="Ma J."/>
        </authorList>
    </citation>
    <scope>NUCLEOTIDE SEQUENCE [LARGE SCALE GENOMIC DNA]</scope>
    <source>
        <strain evidence="3">KCTC 12848</strain>
    </source>
</reference>
<evidence type="ECO:0000313" key="3">
    <source>
        <dbReference type="Proteomes" id="UP001595833"/>
    </source>
</evidence>
<dbReference type="Proteomes" id="UP001595833">
    <property type="component" value="Unassembled WGS sequence"/>
</dbReference>
<gene>
    <name evidence="2" type="ORF">ACFPFM_05585</name>
</gene>
<sequence>MMIQGYLTEGYFTDREREVRREWTPEEHRAMARRLLAPRYGSPSTDELRAAQVHATLALSLETARTVGVVPAHTHGPFPKAVRGPRAGGRREAG</sequence>